<evidence type="ECO:0000259" key="3">
    <source>
        <dbReference type="PROSITE" id="PS50158"/>
    </source>
</evidence>
<reference evidence="4" key="1">
    <citation type="journal article" date="2020" name="J Insects Food Feed">
        <title>The yellow mealworm (Tenebrio molitor) genome: a resource for the emerging insects as food and feed industry.</title>
        <authorList>
            <person name="Eriksson T."/>
            <person name="Andere A."/>
            <person name="Kelstrup H."/>
            <person name="Emery V."/>
            <person name="Picard C."/>
        </authorList>
    </citation>
    <scope>NUCLEOTIDE SEQUENCE</scope>
    <source>
        <strain evidence="4">Stoneville</strain>
        <tissue evidence="4">Whole head</tissue>
    </source>
</reference>
<accession>A0A8J6HK37</accession>
<evidence type="ECO:0000256" key="2">
    <source>
        <dbReference type="SAM" id="MobiDB-lite"/>
    </source>
</evidence>
<proteinExistence type="predicted"/>
<gene>
    <name evidence="4" type="ORF">GEV33_002581</name>
</gene>
<evidence type="ECO:0000313" key="5">
    <source>
        <dbReference type="Proteomes" id="UP000719412"/>
    </source>
</evidence>
<reference evidence="4" key="2">
    <citation type="submission" date="2021-08" db="EMBL/GenBank/DDBJ databases">
        <authorList>
            <person name="Eriksson T."/>
        </authorList>
    </citation>
    <scope>NUCLEOTIDE SEQUENCE</scope>
    <source>
        <strain evidence="4">Stoneville</strain>
        <tissue evidence="4">Whole head</tissue>
    </source>
</reference>
<protein>
    <recommendedName>
        <fullName evidence="3">CCHC-type domain-containing protein</fullName>
    </recommendedName>
</protein>
<organism evidence="4 5">
    <name type="scientific">Tenebrio molitor</name>
    <name type="common">Yellow mealworm beetle</name>
    <dbReference type="NCBI Taxonomy" id="7067"/>
    <lineage>
        <taxon>Eukaryota</taxon>
        <taxon>Metazoa</taxon>
        <taxon>Ecdysozoa</taxon>
        <taxon>Arthropoda</taxon>
        <taxon>Hexapoda</taxon>
        <taxon>Insecta</taxon>
        <taxon>Pterygota</taxon>
        <taxon>Neoptera</taxon>
        <taxon>Endopterygota</taxon>
        <taxon>Coleoptera</taxon>
        <taxon>Polyphaga</taxon>
        <taxon>Cucujiformia</taxon>
        <taxon>Tenebrionidae</taxon>
        <taxon>Tenebrio</taxon>
    </lineage>
</organism>
<dbReference type="PROSITE" id="PS50158">
    <property type="entry name" value="ZF_CCHC"/>
    <property type="match status" value="1"/>
</dbReference>
<name>A0A8J6HK37_TENMO</name>
<dbReference type="EMBL" id="JABDTM020012624">
    <property type="protein sequence ID" value="KAH0820210.1"/>
    <property type="molecule type" value="Genomic_DNA"/>
</dbReference>
<feature type="compositionally biased region" description="Basic residues" evidence="2">
    <location>
        <begin position="31"/>
        <end position="40"/>
    </location>
</feature>
<dbReference type="Pfam" id="PF00098">
    <property type="entry name" value="zf-CCHC"/>
    <property type="match status" value="1"/>
</dbReference>
<feature type="domain" description="CCHC-type" evidence="3">
    <location>
        <begin position="314"/>
        <end position="328"/>
    </location>
</feature>
<feature type="region of interest" description="Disordered" evidence="2">
    <location>
        <begin position="1"/>
        <end position="67"/>
    </location>
</feature>
<feature type="compositionally biased region" description="Basic residues" evidence="2">
    <location>
        <begin position="14"/>
        <end position="23"/>
    </location>
</feature>
<evidence type="ECO:0000313" key="4">
    <source>
        <dbReference type="EMBL" id="KAH0820210.1"/>
    </source>
</evidence>
<keyword evidence="1" id="KW-0479">Metal-binding</keyword>
<dbReference type="InterPro" id="IPR001878">
    <property type="entry name" value="Znf_CCHC"/>
</dbReference>
<dbReference type="GO" id="GO:0008270">
    <property type="term" value="F:zinc ion binding"/>
    <property type="evidence" value="ECO:0007669"/>
    <property type="project" value="UniProtKB-KW"/>
</dbReference>
<dbReference type="AlphaFoldDB" id="A0A8J6HK37"/>
<comment type="caution">
    <text evidence="4">The sequence shown here is derived from an EMBL/GenBank/DDBJ whole genome shotgun (WGS) entry which is preliminary data.</text>
</comment>
<evidence type="ECO:0000256" key="1">
    <source>
        <dbReference type="PROSITE-ProRule" id="PRU00047"/>
    </source>
</evidence>
<dbReference type="GO" id="GO:0003676">
    <property type="term" value="F:nucleic acid binding"/>
    <property type="evidence" value="ECO:0007669"/>
    <property type="project" value="InterPro"/>
</dbReference>
<feature type="region of interest" description="Disordered" evidence="2">
    <location>
        <begin position="433"/>
        <end position="460"/>
    </location>
</feature>
<keyword evidence="1" id="KW-0862">Zinc</keyword>
<dbReference type="SUPFAM" id="SSF57756">
    <property type="entry name" value="Retrovirus zinc finger-like domains"/>
    <property type="match status" value="1"/>
</dbReference>
<dbReference type="Proteomes" id="UP000719412">
    <property type="component" value="Unassembled WGS sequence"/>
</dbReference>
<feature type="compositionally biased region" description="Low complexity" evidence="2">
    <location>
        <begin position="45"/>
        <end position="59"/>
    </location>
</feature>
<keyword evidence="5" id="KW-1185">Reference proteome</keyword>
<sequence>MPKHRSRDNSVERRKSRREKRGHQVSSTSTPRRHRHHSRRRTEWESSSSRDGSRFSDSGLARQPIRQHTEELSILESVTTMGQSIKEGIEKLVSRCERDPAKVTNFSIATNIIENFDPNCKDVEEWLNAVDEYAFIYGWDDRTTSHLALTKLRGAAETWYRGLPTRLFTWAEWRELILKNFKQKHSLNAAIKNMMACTADRYLKLYDYHFAKLALIHKLRLPINDENQINLILGGIMDEQIKICVEASNICGVERLGAYFKILDEERIKSRRVADKRSHTVIASSSSANADSVQKQMRKPIFTTADTENSAVVCFKCKGLGHMRFNCPTLNRGVKPKQLALEYKNVNFIEECFVDIGSGCSLVTRSLVLRLQLRPTTLECPVVLVGLGDARVLTDACVNIEIEVDGLSGEDTRYVRRGRVSVGRVISSSGVPRLSSTRAEESRTGVRTVERPWNEGGHAT</sequence>
<dbReference type="SMART" id="SM00343">
    <property type="entry name" value="ZnF_C2HC"/>
    <property type="match status" value="1"/>
</dbReference>
<feature type="compositionally biased region" description="Basic and acidic residues" evidence="2">
    <location>
        <begin position="438"/>
        <end position="453"/>
    </location>
</feature>
<dbReference type="InterPro" id="IPR036875">
    <property type="entry name" value="Znf_CCHC_sf"/>
</dbReference>
<keyword evidence="1" id="KW-0863">Zinc-finger</keyword>